<dbReference type="Pfam" id="PF01080">
    <property type="entry name" value="Presenilin"/>
    <property type="match status" value="2"/>
</dbReference>
<protein>
    <recommendedName>
        <fullName evidence="14">Presenilin</fullName>
    </recommendedName>
</protein>
<feature type="transmembrane region" description="Helical" evidence="11">
    <location>
        <begin position="342"/>
        <end position="361"/>
    </location>
</feature>
<keyword evidence="9 11" id="KW-0472">Membrane</keyword>
<evidence type="ECO:0000256" key="4">
    <source>
        <dbReference type="ARBA" id="ARBA00022692"/>
    </source>
</evidence>
<dbReference type="GO" id="GO:0016485">
    <property type="term" value="P:protein processing"/>
    <property type="evidence" value="ECO:0007669"/>
    <property type="project" value="InterPro"/>
</dbReference>
<keyword evidence="4 11" id="KW-0812">Transmembrane</keyword>
<dbReference type="GO" id="GO:0042500">
    <property type="term" value="F:aspartic endopeptidase activity, intramembrane cleaving"/>
    <property type="evidence" value="ECO:0007669"/>
    <property type="project" value="InterPro"/>
</dbReference>
<gene>
    <name evidence="12" type="ORF">HYH03_005900</name>
</gene>
<evidence type="ECO:0000256" key="7">
    <source>
        <dbReference type="ARBA" id="ARBA00022989"/>
    </source>
</evidence>
<dbReference type="GO" id="GO:0007219">
    <property type="term" value="P:Notch signaling pathway"/>
    <property type="evidence" value="ECO:0007669"/>
    <property type="project" value="UniProtKB-KW"/>
</dbReference>
<sequence length="375" mass="38563">MGAQASLILYSVLVAVMFALLPEWSTWTLLIGLVLYDMAVVLMPCGPLKAGMDASALRGFSGAASLVEMAAARQQDLPSLLYEARPAAGMPYIRGVGYLGYLGADAVDREPNGSSLREPTAPSLGAASSNDGGRGSGGGGGGSDDGSQPFSGSTRATAVQPAAPKAEHPSSRLGEEVEDGTSSVGGGALELQDLRRRDLPGAEGGGGGERGPYNAMGSSAAAAASSSISAPGDGPSSSPPPPDRHVTSTSLAGGSCMAAEEDAAESEAPTERQPSSSSSEFREIEFPDAIKLGLGDFIFYSVLVARSAMYSWMTAFAAYLGIVMGIVMTLLSLVVYHQVLPALPFSILMAAALHFVARYALEPFAAPLFCRMAYY</sequence>
<feature type="transmembrane region" description="Helical" evidence="11">
    <location>
        <begin position="7"/>
        <end position="24"/>
    </location>
</feature>
<feature type="compositionally biased region" description="Gly residues" evidence="10">
    <location>
        <begin position="132"/>
        <end position="144"/>
    </location>
</feature>
<evidence type="ECO:0000313" key="13">
    <source>
        <dbReference type="Proteomes" id="UP000612055"/>
    </source>
</evidence>
<keyword evidence="7 11" id="KW-1133">Transmembrane helix</keyword>
<evidence type="ECO:0000256" key="2">
    <source>
        <dbReference type="ARBA" id="ARBA00004653"/>
    </source>
</evidence>
<proteinExistence type="inferred from homology"/>
<evidence type="ECO:0000256" key="8">
    <source>
        <dbReference type="ARBA" id="ARBA00023034"/>
    </source>
</evidence>
<keyword evidence="8" id="KW-0333">Golgi apparatus</keyword>
<accession>A0A836C0L7</accession>
<comment type="subcellular location">
    <subcellularLocation>
        <location evidence="1">Endoplasmic reticulum membrane</location>
        <topology evidence="1">Multi-pass membrane protein</topology>
    </subcellularLocation>
    <subcellularLocation>
        <location evidence="2">Golgi apparatus membrane</location>
        <topology evidence="2">Multi-pass membrane protein</topology>
    </subcellularLocation>
</comment>
<evidence type="ECO:0008006" key="14">
    <source>
        <dbReference type="Google" id="ProtNLM"/>
    </source>
</evidence>
<name>A0A836C0L7_9CHLO</name>
<feature type="compositionally biased region" description="Low complexity" evidence="10">
    <location>
        <begin position="217"/>
        <end position="236"/>
    </location>
</feature>
<dbReference type="Proteomes" id="UP000612055">
    <property type="component" value="Unassembled WGS sequence"/>
</dbReference>
<dbReference type="OrthoDB" id="20287at2759"/>
<keyword evidence="5" id="KW-0256">Endoplasmic reticulum</keyword>
<dbReference type="InterPro" id="IPR001108">
    <property type="entry name" value="Peptidase_A22A"/>
</dbReference>
<reference evidence="12" key="1">
    <citation type="journal article" date="2020" name="bioRxiv">
        <title>Comparative genomics of Chlamydomonas.</title>
        <authorList>
            <person name="Craig R.J."/>
            <person name="Hasan A.R."/>
            <person name="Ness R.W."/>
            <person name="Keightley P.D."/>
        </authorList>
    </citation>
    <scope>NUCLEOTIDE SEQUENCE</scope>
    <source>
        <strain evidence="12">CCAP 11/70</strain>
    </source>
</reference>
<keyword evidence="13" id="KW-1185">Reference proteome</keyword>
<evidence type="ECO:0000256" key="9">
    <source>
        <dbReference type="ARBA" id="ARBA00023136"/>
    </source>
</evidence>
<evidence type="ECO:0000256" key="1">
    <source>
        <dbReference type="ARBA" id="ARBA00004477"/>
    </source>
</evidence>
<feature type="compositionally biased region" description="Basic and acidic residues" evidence="10">
    <location>
        <begin position="165"/>
        <end position="175"/>
    </location>
</feature>
<dbReference type="SMART" id="SM00730">
    <property type="entry name" value="PSN"/>
    <property type="match status" value="1"/>
</dbReference>
<dbReference type="EMBL" id="JAEHOE010000021">
    <property type="protein sequence ID" value="KAG2495971.1"/>
    <property type="molecule type" value="Genomic_DNA"/>
</dbReference>
<dbReference type="InterPro" id="IPR006639">
    <property type="entry name" value="Preselin/SPP"/>
</dbReference>
<organism evidence="12 13">
    <name type="scientific">Edaphochlamys debaryana</name>
    <dbReference type="NCBI Taxonomy" id="47281"/>
    <lineage>
        <taxon>Eukaryota</taxon>
        <taxon>Viridiplantae</taxon>
        <taxon>Chlorophyta</taxon>
        <taxon>core chlorophytes</taxon>
        <taxon>Chlorophyceae</taxon>
        <taxon>CS clade</taxon>
        <taxon>Chlamydomonadales</taxon>
        <taxon>Chlamydomonadales incertae sedis</taxon>
        <taxon>Edaphochlamys</taxon>
    </lineage>
</organism>
<evidence type="ECO:0000256" key="10">
    <source>
        <dbReference type="SAM" id="MobiDB-lite"/>
    </source>
</evidence>
<evidence type="ECO:0000256" key="3">
    <source>
        <dbReference type="ARBA" id="ARBA00008604"/>
    </source>
</evidence>
<dbReference type="AlphaFoldDB" id="A0A836C0L7"/>
<dbReference type="GO" id="GO:0005789">
    <property type="term" value="C:endoplasmic reticulum membrane"/>
    <property type="evidence" value="ECO:0007669"/>
    <property type="project" value="UniProtKB-SubCell"/>
</dbReference>
<evidence type="ECO:0000256" key="11">
    <source>
        <dbReference type="SAM" id="Phobius"/>
    </source>
</evidence>
<dbReference type="PANTHER" id="PTHR10202:SF13">
    <property type="entry name" value="PRESENILIN HOMOLOG"/>
    <property type="match status" value="1"/>
</dbReference>
<comment type="caution">
    <text evidence="12">The sequence shown here is derived from an EMBL/GenBank/DDBJ whole genome shotgun (WGS) entry which is preliminary data.</text>
</comment>
<dbReference type="GO" id="GO:0000139">
    <property type="term" value="C:Golgi membrane"/>
    <property type="evidence" value="ECO:0007669"/>
    <property type="project" value="UniProtKB-SubCell"/>
</dbReference>
<evidence type="ECO:0000256" key="5">
    <source>
        <dbReference type="ARBA" id="ARBA00022824"/>
    </source>
</evidence>
<feature type="transmembrane region" description="Helical" evidence="11">
    <location>
        <begin position="316"/>
        <end position="336"/>
    </location>
</feature>
<comment type="similarity">
    <text evidence="3">Belongs to the peptidase A22A family.</text>
</comment>
<dbReference type="GO" id="GO:0006509">
    <property type="term" value="P:membrane protein ectodomain proteolysis"/>
    <property type="evidence" value="ECO:0007669"/>
    <property type="project" value="TreeGrafter"/>
</dbReference>
<dbReference type="PANTHER" id="PTHR10202">
    <property type="entry name" value="PRESENILIN"/>
    <property type="match status" value="1"/>
</dbReference>
<evidence type="ECO:0000313" key="12">
    <source>
        <dbReference type="EMBL" id="KAG2495971.1"/>
    </source>
</evidence>
<evidence type="ECO:0000256" key="6">
    <source>
        <dbReference type="ARBA" id="ARBA00022976"/>
    </source>
</evidence>
<feature type="region of interest" description="Disordered" evidence="10">
    <location>
        <begin position="110"/>
        <end position="281"/>
    </location>
</feature>
<dbReference type="InterPro" id="IPR042524">
    <property type="entry name" value="Presenilin_C"/>
</dbReference>
<dbReference type="Gene3D" id="1.10.472.100">
    <property type="entry name" value="Presenilin"/>
    <property type="match status" value="1"/>
</dbReference>
<dbReference type="GO" id="GO:0070765">
    <property type="term" value="C:gamma-secretase complex"/>
    <property type="evidence" value="ECO:0007669"/>
    <property type="project" value="TreeGrafter"/>
</dbReference>
<keyword evidence="6" id="KW-0914">Notch signaling pathway</keyword>